<name>A0A4P2VPJ0_FLUSA</name>
<evidence type="ECO:0000313" key="5">
    <source>
        <dbReference type="Proteomes" id="UP000291236"/>
    </source>
</evidence>
<dbReference type="EMBL" id="AP019368">
    <property type="protein sequence ID" value="BBH54120.1"/>
    <property type="molecule type" value="Genomic_DNA"/>
</dbReference>
<evidence type="ECO:0000256" key="2">
    <source>
        <dbReference type="PROSITE-ProRule" id="PRU00169"/>
    </source>
</evidence>
<evidence type="ECO:0000256" key="1">
    <source>
        <dbReference type="ARBA" id="ARBA00022553"/>
    </source>
</evidence>
<dbReference type="GO" id="GO:0000160">
    <property type="term" value="P:phosphorelay signal transduction system"/>
    <property type="evidence" value="ECO:0007669"/>
    <property type="project" value="InterPro"/>
</dbReference>
<accession>A0A4P2VPJ0</accession>
<protein>
    <recommendedName>
        <fullName evidence="3">Response regulatory domain-containing protein</fullName>
    </recommendedName>
</protein>
<keyword evidence="1 2" id="KW-0597">Phosphoprotein</keyword>
<dbReference type="PROSITE" id="PS50110">
    <property type="entry name" value="RESPONSE_REGULATORY"/>
    <property type="match status" value="1"/>
</dbReference>
<dbReference type="SMART" id="SM00448">
    <property type="entry name" value="REC"/>
    <property type="match status" value="1"/>
</dbReference>
<dbReference type="InterPro" id="IPR001789">
    <property type="entry name" value="Sig_transdc_resp-reg_receiver"/>
</dbReference>
<feature type="domain" description="Response regulatory" evidence="3">
    <location>
        <begin position="3"/>
        <end position="123"/>
    </location>
</feature>
<dbReference type="AlphaFoldDB" id="A0A4P2VPJ0"/>
<evidence type="ECO:0000259" key="3">
    <source>
        <dbReference type="PROSITE" id="PS50110"/>
    </source>
</evidence>
<dbReference type="PANTHER" id="PTHR44591:SF20">
    <property type="entry name" value="PROTEIN PILH"/>
    <property type="match status" value="1"/>
</dbReference>
<dbReference type="RefSeq" id="WP_130611271.1">
    <property type="nucleotide sequence ID" value="NZ_AP019368.1"/>
</dbReference>
<dbReference type="Pfam" id="PF00072">
    <property type="entry name" value="Response_reg"/>
    <property type="match status" value="1"/>
</dbReference>
<gene>
    <name evidence="4" type="ORF">JCM31447_25770</name>
</gene>
<dbReference type="InterPro" id="IPR050595">
    <property type="entry name" value="Bact_response_regulator"/>
</dbReference>
<dbReference type="KEGG" id="sbf:JCM31447_25770"/>
<dbReference type="PANTHER" id="PTHR44591">
    <property type="entry name" value="STRESS RESPONSE REGULATOR PROTEIN 1"/>
    <property type="match status" value="1"/>
</dbReference>
<feature type="modified residue" description="4-aspartylphosphate" evidence="2">
    <location>
        <position position="55"/>
    </location>
</feature>
<organism evidence="4 5">
    <name type="scientific">Fluviispira sanaruensis</name>
    <dbReference type="NCBI Taxonomy" id="2493639"/>
    <lineage>
        <taxon>Bacteria</taxon>
        <taxon>Pseudomonadati</taxon>
        <taxon>Bdellovibrionota</taxon>
        <taxon>Oligoflexia</taxon>
        <taxon>Silvanigrellales</taxon>
        <taxon>Silvanigrellaceae</taxon>
        <taxon>Fluviispira</taxon>
    </lineage>
</organism>
<dbReference type="Gene3D" id="3.40.50.2300">
    <property type="match status" value="1"/>
</dbReference>
<sequence length="389" mass="43008">MKKILIADSSKASLVMTSEVFKDHYPGIQVLVAKTSAEALQLAKCSEGVDAFIIDFDLPDLNGAKTALHLKKLYDTPILITAFDRPDVIQSIETSLLPYADCQSWLKKPVNPEVVIAVAQRFCEVKTRTQKRVACHLPVFAEVLLENESVFAFQQILAPQKSKKAVGAKVETKTEKVTKKSGKNLKEKKLTKDKAEVVEPIPIYFCGIIEDCSLSGVKLKPSKQGKSGLTDWNLLLASMEIISSGSSVTLKLPSHSDIESGSVLELSKISHITNSQEEFVVTQEKSKKGITKVEAAEVKAKKQQKKSSSLSTLSSNTKKKVVEKDITHRIQSMSGKISWTSSESGEWCIGIEFENQNLSKRLFEAILSYQLKQQKNFPNQSVMKTSRAS</sequence>
<dbReference type="CDD" id="cd00156">
    <property type="entry name" value="REC"/>
    <property type="match status" value="1"/>
</dbReference>
<keyword evidence="5" id="KW-1185">Reference proteome</keyword>
<proteinExistence type="predicted"/>
<dbReference type="InterPro" id="IPR011006">
    <property type="entry name" value="CheY-like_superfamily"/>
</dbReference>
<dbReference type="SUPFAM" id="SSF52172">
    <property type="entry name" value="CheY-like"/>
    <property type="match status" value="1"/>
</dbReference>
<reference evidence="4 5" key="1">
    <citation type="submission" date="2018-12" db="EMBL/GenBank/DDBJ databases">
        <title>Rubrispira sanarue gen. nov., sp., nov., a member of the order Silvanigrellales, isolated from a brackish lake in Hamamatsu Japan.</title>
        <authorList>
            <person name="Maejima Y."/>
            <person name="Iino T."/>
            <person name="Muraguchi Y."/>
            <person name="Fukuda K."/>
            <person name="Nojiri H."/>
            <person name="Ohkuma M."/>
            <person name="Moriuchi R."/>
            <person name="Dohra H."/>
            <person name="Kimbara K."/>
            <person name="Shintani M."/>
        </authorList>
    </citation>
    <scope>NUCLEOTIDE SEQUENCE [LARGE SCALE GENOMIC DNA]</scope>
    <source>
        <strain evidence="4 5">RF1110005</strain>
    </source>
</reference>
<evidence type="ECO:0000313" key="4">
    <source>
        <dbReference type="EMBL" id="BBH54120.1"/>
    </source>
</evidence>
<dbReference type="OrthoDB" id="5290786at2"/>
<dbReference type="Proteomes" id="UP000291236">
    <property type="component" value="Chromosome"/>
</dbReference>